<keyword evidence="2" id="KW-1185">Reference proteome</keyword>
<evidence type="ECO:0000313" key="1">
    <source>
        <dbReference type="EMBL" id="VTS02795.1"/>
    </source>
</evidence>
<name>A0A6P2DIH2_9BACT</name>
<dbReference type="InterPro" id="IPR054271">
    <property type="entry name" value="DUF7002"/>
</dbReference>
<reference evidence="1 2" key="1">
    <citation type="submission" date="2019-05" db="EMBL/GenBank/DDBJ databases">
        <authorList>
            <consortium name="Science for Life Laboratories"/>
        </authorList>
    </citation>
    <scope>NUCLEOTIDE SEQUENCE [LARGE SCALE GENOMIC DNA]</scope>
    <source>
        <strain evidence="1">Soil9</strain>
    </source>
</reference>
<dbReference type="KEGG" id="gms:SOIL9_73970"/>
<dbReference type="RefSeq" id="WP_162672842.1">
    <property type="nucleotide sequence ID" value="NZ_LR593886.1"/>
</dbReference>
<gene>
    <name evidence="1" type="ORF">SOIL9_73970</name>
</gene>
<dbReference type="EMBL" id="LR593886">
    <property type="protein sequence ID" value="VTS02795.1"/>
    <property type="molecule type" value="Genomic_DNA"/>
</dbReference>
<proteinExistence type="predicted"/>
<accession>A0A6P2DIH2</accession>
<organism evidence="1 2">
    <name type="scientific">Gemmata massiliana</name>
    <dbReference type="NCBI Taxonomy" id="1210884"/>
    <lineage>
        <taxon>Bacteria</taxon>
        <taxon>Pseudomonadati</taxon>
        <taxon>Planctomycetota</taxon>
        <taxon>Planctomycetia</taxon>
        <taxon>Gemmatales</taxon>
        <taxon>Gemmataceae</taxon>
        <taxon>Gemmata</taxon>
    </lineage>
</organism>
<protein>
    <submittedName>
        <fullName evidence="1">Uncharacterized protein</fullName>
    </submittedName>
</protein>
<evidence type="ECO:0000313" key="2">
    <source>
        <dbReference type="Proteomes" id="UP000464178"/>
    </source>
</evidence>
<dbReference type="AlphaFoldDB" id="A0A6P2DIH2"/>
<dbReference type="Pfam" id="PF22531">
    <property type="entry name" value="DUF7002"/>
    <property type="match status" value="1"/>
</dbReference>
<sequence>MPFNLARFAALRPALFHITRPANLESIRARRRLICAADLFTEAGEPHRVREPRGADTVPIRVAGRTVVVNDQRPLRAEWIDFEDGWDLPRLVAHLNGRVFFWPGAERGPNKYGQNHTASYERHGAVILRVNTQQLLATNPGAEPEFCRYNSGAPSPRRRPNPRGPHTFLAPAAFDWPVSRVAEVTFPGHVALPDDTRVRAGGTEQWVPLFG</sequence>
<dbReference type="Proteomes" id="UP000464178">
    <property type="component" value="Chromosome"/>
</dbReference>